<feature type="compositionally biased region" description="Acidic residues" evidence="1">
    <location>
        <begin position="299"/>
        <end position="308"/>
    </location>
</feature>
<feature type="compositionally biased region" description="Polar residues" evidence="1">
    <location>
        <begin position="362"/>
        <end position="373"/>
    </location>
</feature>
<feature type="compositionally biased region" description="Low complexity" evidence="1">
    <location>
        <begin position="467"/>
        <end position="483"/>
    </location>
</feature>
<dbReference type="RefSeq" id="XP_033674115.1">
    <property type="nucleotide sequence ID" value="XM_033811317.1"/>
</dbReference>
<dbReference type="OrthoDB" id="3644869at2759"/>
<dbReference type="GeneID" id="54564589"/>
<feature type="region of interest" description="Disordered" evidence="1">
    <location>
        <begin position="328"/>
        <end position="439"/>
    </location>
</feature>
<dbReference type="AlphaFoldDB" id="A0A6A6D6D2"/>
<accession>A0A6A6D6D2</accession>
<feature type="compositionally biased region" description="Basic and acidic residues" evidence="1">
    <location>
        <begin position="182"/>
        <end position="208"/>
    </location>
</feature>
<keyword evidence="3" id="KW-1185">Reference proteome</keyword>
<feature type="compositionally biased region" description="Basic and acidic residues" evidence="1">
    <location>
        <begin position="252"/>
        <end position="269"/>
    </location>
</feature>
<dbReference type="EMBL" id="ML993580">
    <property type="protein sequence ID" value="KAF2173226.1"/>
    <property type="molecule type" value="Genomic_DNA"/>
</dbReference>
<reference evidence="2" key="1">
    <citation type="journal article" date="2020" name="Stud. Mycol.">
        <title>101 Dothideomycetes genomes: a test case for predicting lifestyles and emergence of pathogens.</title>
        <authorList>
            <person name="Haridas S."/>
            <person name="Albert R."/>
            <person name="Binder M."/>
            <person name="Bloem J."/>
            <person name="Labutti K."/>
            <person name="Salamov A."/>
            <person name="Andreopoulos B."/>
            <person name="Baker S."/>
            <person name="Barry K."/>
            <person name="Bills G."/>
            <person name="Bluhm B."/>
            <person name="Cannon C."/>
            <person name="Castanera R."/>
            <person name="Culley D."/>
            <person name="Daum C."/>
            <person name="Ezra D."/>
            <person name="Gonzalez J."/>
            <person name="Henrissat B."/>
            <person name="Kuo A."/>
            <person name="Liang C."/>
            <person name="Lipzen A."/>
            <person name="Lutzoni F."/>
            <person name="Magnuson J."/>
            <person name="Mondo S."/>
            <person name="Nolan M."/>
            <person name="Ohm R."/>
            <person name="Pangilinan J."/>
            <person name="Park H.-J."/>
            <person name="Ramirez L."/>
            <person name="Alfaro M."/>
            <person name="Sun H."/>
            <person name="Tritt A."/>
            <person name="Yoshinaga Y."/>
            <person name="Zwiers L.-H."/>
            <person name="Turgeon B."/>
            <person name="Goodwin S."/>
            <person name="Spatafora J."/>
            <person name="Crous P."/>
            <person name="Grigoriev I."/>
        </authorList>
    </citation>
    <scope>NUCLEOTIDE SEQUENCE</scope>
    <source>
        <strain evidence="2">ATCC 36951</strain>
    </source>
</reference>
<evidence type="ECO:0000313" key="3">
    <source>
        <dbReference type="Proteomes" id="UP000799537"/>
    </source>
</evidence>
<feature type="compositionally biased region" description="Basic and acidic residues" evidence="1">
    <location>
        <begin position="343"/>
        <end position="353"/>
    </location>
</feature>
<dbReference type="Proteomes" id="UP000799537">
    <property type="component" value="Unassembled WGS sequence"/>
</dbReference>
<feature type="region of interest" description="Disordered" evidence="1">
    <location>
        <begin position="179"/>
        <end position="208"/>
    </location>
</feature>
<protein>
    <submittedName>
        <fullName evidence="2">Uncharacterized protein</fullName>
    </submittedName>
</protein>
<proteinExistence type="predicted"/>
<feature type="region of interest" description="Disordered" evidence="1">
    <location>
        <begin position="462"/>
        <end position="490"/>
    </location>
</feature>
<feature type="region of interest" description="Disordered" evidence="1">
    <location>
        <begin position="289"/>
        <end position="308"/>
    </location>
</feature>
<name>A0A6A6D6D2_ZASCE</name>
<gene>
    <name evidence="2" type="ORF">M409DRAFT_49701</name>
</gene>
<feature type="compositionally biased region" description="Low complexity" evidence="1">
    <location>
        <begin position="414"/>
        <end position="426"/>
    </location>
</feature>
<sequence length="490" mass="54415">MNQPPPPNALREAIESGFGRVERKVVYPERRPSTVVDSNGCIIQRGFLIPNRMSHSHSQTARPSVSTYKPIMGFPRPTGALFDSWELRHIREHHPSSLCRPTKSSGELERVTNRDKKPGLGERRRTWQGGAACSTWTADELAGVTCKPSQTNLNRKPPSEILHLDQTRHMRRAHTVQGNLHAHGDQQPRKDSTMRQVQAHEGKKSMTPAKEDIKLVLVADVEDAIASDSEDDEVSSDASSKFRQLAQQKRLSYAERRSRQDERAAEESDRCVAAYDAKQEQEVLQPIKLRTSDHHESAIESDSEDEDDGIANALKTATLLRARNQIATSQGAAERGLGTDDVEGSHKGGEHRASLSVKIASDPSNNLTVPNTKNKGDVTPREVKSFDVGAPLPCRKLRPSASRPKPNKGVLKKSGSYSSSSSSSEGSSKHVKTVKRPDFADKCRDAFIPAFTALTHIQTYWQAPRTQQQQPSKQKQSREPSQQSERKQSQ</sequence>
<evidence type="ECO:0000313" key="2">
    <source>
        <dbReference type="EMBL" id="KAF2173226.1"/>
    </source>
</evidence>
<evidence type="ECO:0000256" key="1">
    <source>
        <dbReference type="SAM" id="MobiDB-lite"/>
    </source>
</evidence>
<feature type="region of interest" description="Disordered" evidence="1">
    <location>
        <begin position="249"/>
        <end position="269"/>
    </location>
</feature>
<feature type="compositionally biased region" description="Basic and acidic residues" evidence="1">
    <location>
        <begin position="374"/>
        <end position="385"/>
    </location>
</feature>
<organism evidence="2 3">
    <name type="scientific">Zasmidium cellare ATCC 36951</name>
    <dbReference type="NCBI Taxonomy" id="1080233"/>
    <lineage>
        <taxon>Eukaryota</taxon>
        <taxon>Fungi</taxon>
        <taxon>Dikarya</taxon>
        <taxon>Ascomycota</taxon>
        <taxon>Pezizomycotina</taxon>
        <taxon>Dothideomycetes</taxon>
        <taxon>Dothideomycetidae</taxon>
        <taxon>Mycosphaerellales</taxon>
        <taxon>Mycosphaerellaceae</taxon>
        <taxon>Zasmidium</taxon>
    </lineage>
</organism>